<evidence type="ECO:0000256" key="6">
    <source>
        <dbReference type="SAM" id="Phobius"/>
    </source>
</evidence>
<evidence type="ECO:0000256" key="1">
    <source>
        <dbReference type="ARBA" id="ARBA00001971"/>
    </source>
</evidence>
<feature type="transmembrane region" description="Helical" evidence="6">
    <location>
        <begin position="212"/>
        <end position="232"/>
    </location>
</feature>
<dbReference type="PANTHER" id="PTHR24305:SF229">
    <property type="entry name" value="P450, PUTATIVE (EUROFUNG)-RELATED"/>
    <property type="match status" value="1"/>
</dbReference>
<evidence type="ECO:0000256" key="5">
    <source>
        <dbReference type="RuleBase" id="RU000461"/>
    </source>
</evidence>
<accession>A0AAN6LS64</accession>
<dbReference type="AlphaFoldDB" id="A0AAN6LS64"/>
<dbReference type="Gene3D" id="1.10.630.10">
    <property type="entry name" value="Cytochrome P450"/>
    <property type="match status" value="1"/>
</dbReference>
<gene>
    <name evidence="7" type="ORF">GRF29_164g719311</name>
</gene>
<keyword evidence="6" id="KW-0812">Transmembrane</keyword>
<sequence>MAFLSDTLLDLPPWGWLFKAGPIVLVIYTLLWMVYTVTLHPLAKVPGPFWASVTRVWYMYQVYMGDMDKIQRAMHEKYGPVVRLAPNEVTSANAADIPRIYRLSDPLLKTDFYPIWGAPQISKQPDQFTCIDEIEHTRYRKIVAPVYSLANILKHEDYVAKCTTLFLERMAEFADKNVPVDIGHWLQMYAFDVVGELSFGNMFGFMEKNTDIGGWIGALESLMPVLCAAAIAPTYLRPFVLGLSIISPTVFKALKSFEGIHTAAVDVVTERVKEVDSGIAARIDMLQQFSNIVRDKGSRTGFTDKEVTLEAYIAMLAGSDTTAIALRATLYFLMKHPEKLAKCREEIDAHQATLSSPIRYTESLAQLRYTGASIKEAMRLHPSVGLSMQRHSPKHGVELSGYFIPPGWRVGCNPCIVHLDPQVFGEDADTFRPERWLDSEARSREMDRSILTFGAGTRVCIGKNISLTELHTLVPEVIRHFDISMAHDRPWKTQDTWFHTQKDIIVNIQRRCGTV</sequence>
<keyword evidence="2 4" id="KW-0479">Metal-binding</keyword>
<keyword evidence="3 4" id="KW-0408">Iron</keyword>
<dbReference type="GO" id="GO:0020037">
    <property type="term" value="F:heme binding"/>
    <property type="evidence" value="ECO:0007669"/>
    <property type="project" value="InterPro"/>
</dbReference>
<dbReference type="InterPro" id="IPR036396">
    <property type="entry name" value="Cyt_P450_sf"/>
</dbReference>
<dbReference type="InterPro" id="IPR017972">
    <property type="entry name" value="Cyt_P450_CS"/>
</dbReference>
<dbReference type="PRINTS" id="PR00463">
    <property type="entry name" value="EP450I"/>
</dbReference>
<keyword evidence="8" id="KW-1185">Reference proteome</keyword>
<dbReference type="EMBL" id="WVTA01000015">
    <property type="protein sequence ID" value="KAK3201810.1"/>
    <property type="molecule type" value="Genomic_DNA"/>
</dbReference>
<proteinExistence type="inferred from homology"/>
<evidence type="ECO:0000313" key="8">
    <source>
        <dbReference type="Proteomes" id="UP001280581"/>
    </source>
</evidence>
<keyword evidence="6" id="KW-0472">Membrane</keyword>
<keyword evidence="6" id="KW-1133">Transmembrane helix</keyword>
<dbReference type="SUPFAM" id="SSF48264">
    <property type="entry name" value="Cytochrome P450"/>
    <property type="match status" value="1"/>
</dbReference>
<evidence type="ECO:0008006" key="9">
    <source>
        <dbReference type="Google" id="ProtNLM"/>
    </source>
</evidence>
<keyword evidence="4 5" id="KW-0349">Heme</keyword>
<keyword evidence="5" id="KW-0560">Oxidoreductase</keyword>
<comment type="caution">
    <text evidence="7">The sequence shown here is derived from an EMBL/GenBank/DDBJ whole genome shotgun (WGS) entry which is preliminary data.</text>
</comment>
<evidence type="ECO:0000256" key="3">
    <source>
        <dbReference type="ARBA" id="ARBA00023004"/>
    </source>
</evidence>
<dbReference type="PROSITE" id="PS00086">
    <property type="entry name" value="CYTOCHROME_P450"/>
    <property type="match status" value="1"/>
</dbReference>
<keyword evidence="5" id="KW-0503">Monooxygenase</keyword>
<dbReference type="Proteomes" id="UP001280581">
    <property type="component" value="Unassembled WGS sequence"/>
</dbReference>
<comment type="similarity">
    <text evidence="5">Belongs to the cytochrome P450 family.</text>
</comment>
<comment type="cofactor">
    <cofactor evidence="1 4">
        <name>heme</name>
        <dbReference type="ChEBI" id="CHEBI:30413"/>
    </cofactor>
</comment>
<dbReference type="GO" id="GO:0004497">
    <property type="term" value="F:monooxygenase activity"/>
    <property type="evidence" value="ECO:0007669"/>
    <property type="project" value="UniProtKB-KW"/>
</dbReference>
<dbReference type="GO" id="GO:0005506">
    <property type="term" value="F:iron ion binding"/>
    <property type="evidence" value="ECO:0007669"/>
    <property type="project" value="InterPro"/>
</dbReference>
<dbReference type="CDD" id="cd11060">
    <property type="entry name" value="CYP57A1-like"/>
    <property type="match status" value="1"/>
</dbReference>
<evidence type="ECO:0000256" key="4">
    <source>
        <dbReference type="PIRSR" id="PIRSR602401-1"/>
    </source>
</evidence>
<evidence type="ECO:0000256" key="2">
    <source>
        <dbReference type="ARBA" id="ARBA00022723"/>
    </source>
</evidence>
<dbReference type="PANTHER" id="PTHR24305">
    <property type="entry name" value="CYTOCHROME P450"/>
    <property type="match status" value="1"/>
</dbReference>
<dbReference type="InterPro" id="IPR002401">
    <property type="entry name" value="Cyt_P450_E_grp-I"/>
</dbReference>
<feature type="transmembrane region" description="Helical" evidence="6">
    <location>
        <begin position="16"/>
        <end position="35"/>
    </location>
</feature>
<evidence type="ECO:0000313" key="7">
    <source>
        <dbReference type="EMBL" id="KAK3201810.1"/>
    </source>
</evidence>
<name>A0AAN6LS64_9PLEO</name>
<dbReference type="PRINTS" id="PR00385">
    <property type="entry name" value="P450"/>
</dbReference>
<reference evidence="7 8" key="1">
    <citation type="submission" date="2021-02" db="EMBL/GenBank/DDBJ databases">
        <title>Genome assembly of Pseudopithomyces chartarum.</title>
        <authorList>
            <person name="Jauregui R."/>
            <person name="Singh J."/>
            <person name="Voisey C."/>
        </authorList>
    </citation>
    <scope>NUCLEOTIDE SEQUENCE [LARGE SCALE GENOMIC DNA]</scope>
    <source>
        <strain evidence="7 8">AGR01</strain>
    </source>
</reference>
<organism evidence="7 8">
    <name type="scientific">Pseudopithomyces chartarum</name>
    <dbReference type="NCBI Taxonomy" id="1892770"/>
    <lineage>
        <taxon>Eukaryota</taxon>
        <taxon>Fungi</taxon>
        <taxon>Dikarya</taxon>
        <taxon>Ascomycota</taxon>
        <taxon>Pezizomycotina</taxon>
        <taxon>Dothideomycetes</taxon>
        <taxon>Pleosporomycetidae</taxon>
        <taxon>Pleosporales</taxon>
        <taxon>Massarineae</taxon>
        <taxon>Didymosphaeriaceae</taxon>
        <taxon>Pseudopithomyces</taxon>
    </lineage>
</organism>
<dbReference type="InterPro" id="IPR001128">
    <property type="entry name" value="Cyt_P450"/>
</dbReference>
<dbReference type="Pfam" id="PF00067">
    <property type="entry name" value="p450"/>
    <property type="match status" value="1"/>
</dbReference>
<feature type="binding site" description="axial binding residue" evidence="4">
    <location>
        <position position="460"/>
    </location>
    <ligand>
        <name>heme</name>
        <dbReference type="ChEBI" id="CHEBI:30413"/>
    </ligand>
    <ligandPart>
        <name>Fe</name>
        <dbReference type="ChEBI" id="CHEBI:18248"/>
    </ligandPart>
</feature>
<dbReference type="GO" id="GO:0016705">
    <property type="term" value="F:oxidoreductase activity, acting on paired donors, with incorporation or reduction of molecular oxygen"/>
    <property type="evidence" value="ECO:0007669"/>
    <property type="project" value="InterPro"/>
</dbReference>
<dbReference type="InterPro" id="IPR050121">
    <property type="entry name" value="Cytochrome_P450_monoxygenase"/>
</dbReference>
<protein>
    <recommendedName>
        <fullName evidence="9">Cytochrome P450</fullName>
    </recommendedName>
</protein>